<proteinExistence type="predicted"/>
<keyword evidence="2" id="KW-1185">Reference proteome</keyword>
<accession>A0AAV2L9D4</accession>
<protein>
    <submittedName>
        <fullName evidence="1">Uncharacterized protein</fullName>
    </submittedName>
</protein>
<sequence length="114" mass="12314">MCGGWWTPAPCLGSLELGGGPGSRRQPVDSALRERSLGLLTQWHYLSSSHGYCSGEHFLSLCEHFLSLAQKHGVSALYEPVEKGYGPPVSLSIRLLGAFLGIAQCVGWLRCAEL</sequence>
<dbReference type="EMBL" id="OZ035843">
    <property type="protein sequence ID" value="CAL1597176.1"/>
    <property type="molecule type" value="Genomic_DNA"/>
</dbReference>
<organism evidence="1 2">
    <name type="scientific">Knipowitschia caucasica</name>
    <name type="common">Caucasian dwarf goby</name>
    <name type="synonym">Pomatoschistus caucasicus</name>
    <dbReference type="NCBI Taxonomy" id="637954"/>
    <lineage>
        <taxon>Eukaryota</taxon>
        <taxon>Metazoa</taxon>
        <taxon>Chordata</taxon>
        <taxon>Craniata</taxon>
        <taxon>Vertebrata</taxon>
        <taxon>Euteleostomi</taxon>
        <taxon>Actinopterygii</taxon>
        <taxon>Neopterygii</taxon>
        <taxon>Teleostei</taxon>
        <taxon>Neoteleostei</taxon>
        <taxon>Acanthomorphata</taxon>
        <taxon>Gobiaria</taxon>
        <taxon>Gobiiformes</taxon>
        <taxon>Gobioidei</taxon>
        <taxon>Gobiidae</taxon>
        <taxon>Gobiinae</taxon>
        <taxon>Knipowitschia</taxon>
    </lineage>
</organism>
<evidence type="ECO:0000313" key="1">
    <source>
        <dbReference type="EMBL" id="CAL1597176.1"/>
    </source>
</evidence>
<evidence type="ECO:0000313" key="2">
    <source>
        <dbReference type="Proteomes" id="UP001497482"/>
    </source>
</evidence>
<dbReference type="AlphaFoldDB" id="A0AAV2L9D4"/>
<name>A0AAV2L9D4_KNICA</name>
<gene>
    <name evidence="1" type="ORF">KC01_LOCUS25724</name>
</gene>
<dbReference type="Proteomes" id="UP001497482">
    <property type="component" value="Chromosome 21"/>
</dbReference>
<reference evidence="1 2" key="1">
    <citation type="submission" date="2024-04" db="EMBL/GenBank/DDBJ databases">
        <authorList>
            <person name="Waldvogel A.-M."/>
            <person name="Schoenle A."/>
        </authorList>
    </citation>
    <scope>NUCLEOTIDE SEQUENCE [LARGE SCALE GENOMIC DNA]</scope>
</reference>